<gene>
    <name evidence="9" type="ORF">H171_2694</name>
</gene>
<organism evidence="9 10">
    <name type="scientific">[Clostridium] celerecrescens 18A</name>
    <dbReference type="NCBI Taxonomy" id="1286362"/>
    <lineage>
        <taxon>Bacteria</taxon>
        <taxon>Bacillati</taxon>
        <taxon>Bacillota</taxon>
        <taxon>Clostridia</taxon>
        <taxon>Lachnospirales</taxon>
        <taxon>Lachnospiraceae</taxon>
        <taxon>Lacrimispora</taxon>
    </lineage>
</organism>
<dbReference type="InterPro" id="IPR037018">
    <property type="entry name" value="GH65_N"/>
</dbReference>
<evidence type="ECO:0000313" key="9">
    <source>
        <dbReference type="EMBL" id="PJJ29163.1"/>
    </source>
</evidence>
<dbReference type="GO" id="GO:0016757">
    <property type="term" value="F:glycosyltransferase activity"/>
    <property type="evidence" value="ECO:0007669"/>
    <property type="project" value="UniProtKB-KW"/>
</dbReference>
<dbReference type="InterPro" id="IPR005196">
    <property type="entry name" value="Glyco_hydro_65_N"/>
</dbReference>
<dbReference type="GO" id="GO:0030246">
    <property type="term" value="F:carbohydrate binding"/>
    <property type="evidence" value="ECO:0007669"/>
    <property type="project" value="InterPro"/>
</dbReference>
<dbReference type="Gene3D" id="2.70.98.40">
    <property type="entry name" value="Glycoside hydrolase, family 65, N-terminal domain"/>
    <property type="match status" value="1"/>
</dbReference>
<dbReference type="InterPro" id="IPR012341">
    <property type="entry name" value="6hp_glycosidase-like_sf"/>
</dbReference>
<feature type="domain" description="Glycoside hydrolase family 65 N-terminal" evidence="8">
    <location>
        <begin position="21"/>
        <end position="241"/>
    </location>
</feature>
<accession>A0A2M8Z6V3</accession>
<dbReference type="InterPro" id="IPR017045">
    <property type="entry name" value="Malt_Pase/Glycosyl_Hdrlase"/>
</dbReference>
<evidence type="ECO:0000256" key="1">
    <source>
        <dbReference type="ARBA" id="ARBA00006768"/>
    </source>
</evidence>
<keyword evidence="2" id="KW-0328">Glycosyltransferase</keyword>
<name>A0A2M8Z6V3_9FIRM</name>
<comment type="caution">
    <text evidence="9">The sequence shown here is derived from an EMBL/GenBank/DDBJ whole genome shotgun (WGS) entry which is preliminary data.</text>
</comment>
<comment type="similarity">
    <text evidence="1">Belongs to the glycosyl hydrolase 65 family.</text>
</comment>
<keyword evidence="3" id="KW-0808">Transferase</keyword>
<dbReference type="EMBL" id="PGET01000001">
    <property type="protein sequence ID" value="PJJ29163.1"/>
    <property type="molecule type" value="Genomic_DNA"/>
</dbReference>
<dbReference type="Pfam" id="PF03632">
    <property type="entry name" value="Glyco_hydro_65m"/>
    <property type="match status" value="1"/>
</dbReference>
<evidence type="ECO:0000313" key="10">
    <source>
        <dbReference type="Proteomes" id="UP000231092"/>
    </source>
</evidence>
<dbReference type="Pfam" id="PF03633">
    <property type="entry name" value="Glyco_hydro_65C"/>
    <property type="match status" value="1"/>
</dbReference>
<evidence type="ECO:0000259" key="8">
    <source>
        <dbReference type="Pfam" id="PF03636"/>
    </source>
</evidence>
<dbReference type="PANTHER" id="PTHR11051:SF8">
    <property type="entry name" value="PROTEIN-GLUCOSYLGALACTOSYLHYDROXYLYSINE GLUCOSIDASE"/>
    <property type="match status" value="1"/>
</dbReference>
<sequence length="711" mass="80825">MIQYEPWMIRCEGKEDPTFLESIFSQANGYLGSRCAFFLDGAKAHERCSYLAGGFEYISPGVTDMVNLPDLFHFQLSLGKGEYRTFSQSLDMRNGLFERKSVWKDKEGRETQIDISRFISMDNKHLSALSLELTALNYSGNAAVFMGIDGKTVNLPVDDDQTKDNLDTVSLLTVSETETAEDYCFLKADSKASSRLHVAMTARMIQNRGTAKDASVPDCPAKELNIPLVEGEMVRIEKIIYTEAVLTDPETFPHGGHDLRPHVIKRSFAELLKDSEAAWKTRWNQADIQITQKGNDSSLQSALRYNLFQLIQNCPWEDPTVSIGARGLTHGRYKGCCFWDTDIFLLPFYLYTDPQAARNLILFRLNTLPDAKKNAKALNLPGARYPWMCAIGGIEQCQSWDIGRCEIHITADVAYAVENYLKVSGDETLDSRSAQLYVETARYWAGRFSYDKRKDTYNLLFVKGPDEYCGVSGNNAYTVLLARHNLRLALQAVRRKEAEASIPEMKKWRDIIEKSRIEYDSDRDLYIQDDNFLRLEAFPGQKAGDGSAAYHQYDFDWLQRYQVLKQADLVLLMVLKPDCFTDREQKAIWDFYEPLTLHDSSLSFGIHAWAAAKLGLEQKAYEYFDKSLFLDLENRMKNTGREGIHLAAAGATWQAVVFGFAGLALGTGGRPQLSPRLPKDWERLSFHFYIKGKWYLAVIDEKGGKIEAEEE</sequence>
<dbReference type="InterPro" id="IPR011013">
    <property type="entry name" value="Gal_mutarotase_sf_dom"/>
</dbReference>
<feature type="active site" description="Proton donor" evidence="4">
    <location>
        <position position="467"/>
    </location>
</feature>
<dbReference type="InterPro" id="IPR005194">
    <property type="entry name" value="Glyco_hydro_65_C"/>
</dbReference>
<dbReference type="InterPro" id="IPR005195">
    <property type="entry name" value="Glyco_hydro_65_M"/>
</dbReference>
<feature type="binding site" evidence="5">
    <location>
        <begin position="339"/>
        <end position="340"/>
    </location>
    <ligand>
        <name>substrate</name>
    </ligand>
</feature>
<dbReference type="Gene3D" id="1.50.10.10">
    <property type="match status" value="1"/>
</dbReference>
<evidence type="ECO:0000259" key="6">
    <source>
        <dbReference type="Pfam" id="PF03632"/>
    </source>
</evidence>
<feature type="domain" description="Glycoside hydrolase family 65 central catalytic" evidence="6">
    <location>
        <begin position="304"/>
        <end position="654"/>
    </location>
</feature>
<dbReference type="PIRSF" id="PIRSF036289">
    <property type="entry name" value="Glycosyl_hydrolase_malt_phosph"/>
    <property type="match status" value="1"/>
</dbReference>
<dbReference type="GO" id="GO:0005975">
    <property type="term" value="P:carbohydrate metabolic process"/>
    <property type="evidence" value="ECO:0007669"/>
    <property type="project" value="InterPro"/>
</dbReference>
<reference evidence="9 10" key="1">
    <citation type="submission" date="2017-11" db="EMBL/GenBank/DDBJ databases">
        <title>Understudied soil microbes with underappreciated capabilities: Untangling the Clostridium saccharolyticum group.</title>
        <authorList>
            <person name="Leschine S."/>
        </authorList>
    </citation>
    <scope>NUCLEOTIDE SEQUENCE [LARGE SCALE GENOMIC DNA]</scope>
    <source>
        <strain evidence="9 10">18A</strain>
    </source>
</reference>
<feature type="binding site" evidence="5">
    <location>
        <begin position="565"/>
        <end position="566"/>
    </location>
    <ligand>
        <name>substrate</name>
    </ligand>
</feature>
<dbReference type="PANTHER" id="PTHR11051">
    <property type="entry name" value="GLYCOSYL HYDROLASE-RELATED"/>
    <property type="match status" value="1"/>
</dbReference>
<evidence type="ECO:0000259" key="7">
    <source>
        <dbReference type="Pfam" id="PF03633"/>
    </source>
</evidence>
<evidence type="ECO:0000256" key="4">
    <source>
        <dbReference type="PIRSR" id="PIRSR036289-50"/>
    </source>
</evidence>
<dbReference type="RefSeq" id="WP_166433621.1">
    <property type="nucleotide sequence ID" value="NZ_PGET01000001.1"/>
</dbReference>
<dbReference type="InterPro" id="IPR008928">
    <property type="entry name" value="6-hairpin_glycosidase_sf"/>
</dbReference>
<dbReference type="SUPFAM" id="SSF74650">
    <property type="entry name" value="Galactose mutarotase-like"/>
    <property type="match status" value="1"/>
</dbReference>
<protein>
    <submittedName>
        <fullName evidence="9">Kojibiose phosphorylase</fullName>
    </submittedName>
</protein>
<dbReference type="Gene3D" id="2.60.420.10">
    <property type="entry name" value="Maltose phosphorylase, domain 3"/>
    <property type="match status" value="1"/>
</dbReference>
<dbReference type="SUPFAM" id="SSF48208">
    <property type="entry name" value="Six-hairpin glycosidases"/>
    <property type="match status" value="1"/>
</dbReference>
<dbReference type="GO" id="GO:0004553">
    <property type="term" value="F:hydrolase activity, hydrolyzing O-glycosyl compounds"/>
    <property type="evidence" value="ECO:0007669"/>
    <property type="project" value="TreeGrafter"/>
</dbReference>
<feature type="domain" description="Glycoside hydrolase family 65 C-terminal" evidence="7">
    <location>
        <begin position="668"/>
        <end position="709"/>
    </location>
</feature>
<dbReference type="AlphaFoldDB" id="A0A2M8Z6V3"/>
<dbReference type="Pfam" id="PF03636">
    <property type="entry name" value="Glyco_hydro_65N"/>
    <property type="match status" value="1"/>
</dbReference>
<proteinExistence type="inferred from homology"/>
<evidence type="ECO:0000256" key="3">
    <source>
        <dbReference type="ARBA" id="ARBA00022679"/>
    </source>
</evidence>
<dbReference type="Proteomes" id="UP000231092">
    <property type="component" value="Unassembled WGS sequence"/>
</dbReference>
<evidence type="ECO:0000256" key="2">
    <source>
        <dbReference type="ARBA" id="ARBA00022676"/>
    </source>
</evidence>
<evidence type="ECO:0000256" key="5">
    <source>
        <dbReference type="PIRSR" id="PIRSR036289-51"/>
    </source>
</evidence>